<sequence length="512" mass="61379">MLEKIKKIVPESPGVYLWKNKEQETIYIGKSKNLKNRMSQYFKGTKNSRYTYKMVEEIVSFEFFVTKNEKEALLLELDLITNQNPKYNILLKNNKRYPYLVIKKGKKLTIKIENEYKKEKSSFYFGPFPPNYGLSYISDYLKQHFLYENGLEIDEKKWNPTLVEEKYAKIKEILTKNQKSFALYLEKKYKEYILDDNKLELALQIRKFKENLEKNTDQEQNIQLQIEEDVDFFDIREFKNSYSISVFSFRYGNLLSIQKENYKKSLELNFFLLEYLEKYYQTHFLPNKIVLNNQFENNNFSLLEENIFKKIVFPKKGTFKKVSEWIEENSKKEIENTKFLEEENKKEEILLDLQEKLGLKKLNNFIIIDNSFERHRFPVSVILFYKNGENIEKHNFLKFHNNLNYSSDDKFINLGIKEFFNKNSKLKIDLIFVDGGQIQINSALKALEINNIPVFGLKKDDKHKTKEIVDINNKKYVVKENTFLFLSNIQEKVDEIAKKFHNKLSNSYLKSR</sequence>
<accession>A0ABY5TY33</accession>
<dbReference type="PROSITE" id="PS50165">
    <property type="entry name" value="UVRC"/>
    <property type="match status" value="1"/>
</dbReference>
<dbReference type="InterPro" id="IPR050066">
    <property type="entry name" value="UvrABC_protein_C"/>
</dbReference>
<dbReference type="InterPro" id="IPR038476">
    <property type="entry name" value="UvrC_RNase_H_dom_sf"/>
</dbReference>
<dbReference type="RefSeq" id="WP_027123403.1">
    <property type="nucleotide sequence ID" value="NZ_CP103423.1"/>
</dbReference>
<dbReference type="SUPFAM" id="SSF82771">
    <property type="entry name" value="GIY-YIG endonuclease"/>
    <property type="match status" value="1"/>
</dbReference>
<keyword evidence="4" id="KW-1185">Reference proteome</keyword>
<dbReference type="CDD" id="cd10434">
    <property type="entry name" value="GIY-YIG_UvrC_Cho"/>
    <property type="match status" value="1"/>
</dbReference>
<feature type="domain" description="GIY-YIG" evidence="1">
    <location>
        <begin position="11"/>
        <end position="89"/>
    </location>
</feature>
<dbReference type="Proteomes" id="UP001058364">
    <property type="component" value="Chromosome"/>
</dbReference>
<dbReference type="InterPro" id="IPR035901">
    <property type="entry name" value="GIY-YIG_endonuc_sf"/>
</dbReference>
<organism evidence="3 4">
    <name type="scientific">Mesomycoplasma molare</name>
    <dbReference type="NCBI Taxonomy" id="171288"/>
    <lineage>
        <taxon>Bacteria</taxon>
        <taxon>Bacillati</taxon>
        <taxon>Mycoplasmatota</taxon>
        <taxon>Mycoplasmoidales</taxon>
        <taxon>Metamycoplasmataceae</taxon>
        <taxon>Mesomycoplasma</taxon>
    </lineage>
</organism>
<dbReference type="PROSITE" id="PS50164">
    <property type="entry name" value="GIY_YIG"/>
    <property type="match status" value="1"/>
</dbReference>
<evidence type="ECO:0000259" key="2">
    <source>
        <dbReference type="PROSITE" id="PS50165"/>
    </source>
</evidence>
<dbReference type="PANTHER" id="PTHR30562">
    <property type="entry name" value="UVRC/OXIDOREDUCTASE"/>
    <property type="match status" value="1"/>
</dbReference>
<dbReference type="Pfam" id="PF01541">
    <property type="entry name" value="GIY-YIG"/>
    <property type="match status" value="1"/>
</dbReference>
<dbReference type="PANTHER" id="PTHR30562:SF1">
    <property type="entry name" value="UVRABC SYSTEM PROTEIN C"/>
    <property type="match status" value="1"/>
</dbReference>
<evidence type="ECO:0000313" key="4">
    <source>
        <dbReference type="Proteomes" id="UP001058364"/>
    </source>
</evidence>
<dbReference type="Gene3D" id="3.40.1440.10">
    <property type="entry name" value="GIY-YIG endonuclease"/>
    <property type="match status" value="1"/>
</dbReference>
<reference evidence="3" key="1">
    <citation type="submission" date="2022-08" db="EMBL/GenBank/DDBJ databases">
        <title>Complete genome sequence of Mycoplasma molare type strain H 542.</title>
        <authorList>
            <person name="Spergser J."/>
        </authorList>
    </citation>
    <scope>NUCLEOTIDE SEQUENCE</scope>
    <source>
        <strain evidence="3">H 542</strain>
    </source>
</reference>
<gene>
    <name evidence="3" type="ORF">NX772_03625</name>
</gene>
<dbReference type="Pfam" id="PF22920">
    <property type="entry name" value="UvrC_RNaseH"/>
    <property type="match status" value="1"/>
</dbReference>
<dbReference type="SMART" id="SM00465">
    <property type="entry name" value="GIYc"/>
    <property type="match status" value="1"/>
</dbReference>
<proteinExistence type="predicted"/>
<dbReference type="InterPro" id="IPR047296">
    <property type="entry name" value="GIY-YIG_UvrC_Cho"/>
</dbReference>
<feature type="domain" description="UvrC family homology region profile" evidence="2">
    <location>
        <begin position="271"/>
        <end position="447"/>
    </location>
</feature>
<evidence type="ECO:0000259" key="1">
    <source>
        <dbReference type="PROSITE" id="PS50164"/>
    </source>
</evidence>
<dbReference type="InterPro" id="IPR000305">
    <property type="entry name" value="GIY-YIG_endonuc"/>
</dbReference>
<dbReference type="Gene3D" id="3.30.420.340">
    <property type="entry name" value="UvrC, RNAse H endonuclease domain"/>
    <property type="match status" value="1"/>
</dbReference>
<evidence type="ECO:0000313" key="3">
    <source>
        <dbReference type="EMBL" id="UWD34148.1"/>
    </source>
</evidence>
<dbReference type="Pfam" id="PF08459">
    <property type="entry name" value="UvrC_RNaseH_dom"/>
    <property type="match status" value="1"/>
</dbReference>
<dbReference type="InterPro" id="IPR001162">
    <property type="entry name" value="UvrC_RNase_H_dom"/>
</dbReference>
<name>A0ABY5TY33_9BACT</name>
<dbReference type="EMBL" id="CP103423">
    <property type="protein sequence ID" value="UWD34148.1"/>
    <property type="molecule type" value="Genomic_DNA"/>
</dbReference>
<protein>
    <submittedName>
        <fullName evidence="3">GIY-YIG nuclease family protein</fullName>
    </submittedName>
</protein>